<evidence type="ECO:0000313" key="3">
    <source>
        <dbReference type="Proteomes" id="UP001291930"/>
    </source>
</evidence>
<protein>
    <submittedName>
        <fullName evidence="2">Thermonuclease family protein</fullName>
    </submittedName>
</protein>
<organism evidence="2 3">
    <name type="scientific">Bacillus bingmayongensis</name>
    <dbReference type="NCBI Taxonomy" id="1150157"/>
    <lineage>
        <taxon>Bacteria</taxon>
        <taxon>Bacillati</taxon>
        <taxon>Bacillota</taxon>
        <taxon>Bacilli</taxon>
        <taxon>Bacillales</taxon>
        <taxon>Bacillaceae</taxon>
        <taxon>Bacillus</taxon>
    </lineage>
</organism>
<dbReference type="Pfam" id="PF00565">
    <property type="entry name" value="SNase"/>
    <property type="match status" value="1"/>
</dbReference>
<dbReference type="InterPro" id="IPR035437">
    <property type="entry name" value="SNase_OB-fold_sf"/>
</dbReference>
<dbReference type="SUPFAM" id="SSF50199">
    <property type="entry name" value="Staphylococcal nuclease"/>
    <property type="match status" value="1"/>
</dbReference>
<accession>A0ABU5JQJ7</accession>
<reference evidence="3" key="1">
    <citation type="submission" date="2023-11" db="EMBL/GenBank/DDBJ databases">
        <title>Genome Sequence of Bacillus pseudomycoides stain BUPM19.</title>
        <authorList>
            <person name="Farhat A."/>
        </authorList>
    </citation>
    <scope>NUCLEOTIDE SEQUENCE [LARGE SCALE GENOMIC DNA]</scope>
    <source>
        <strain evidence="3">BUPM19</strain>
    </source>
</reference>
<sequence length="54" mass="5980">MLSDTPETKHPHLGVQPLGHEASAFTKKYASVEKQIQLEIDVSDRDEDGIACDK</sequence>
<keyword evidence="3" id="KW-1185">Reference proteome</keyword>
<gene>
    <name evidence="2" type="ORF">U2I54_00670</name>
</gene>
<evidence type="ECO:0000259" key="1">
    <source>
        <dbReference type="Pfam" id="PF00565"/>
    </source>
</evidence>
<proteinExistence type="predicted"/>
<dbReference type="EMBL" id="JAXOVW010000001">
    <property type="protein sequence ID" value="MDZ5605665.1"/>
    <property type="molecule type" value="Genomic_DNA"/>
</dbReference>
<feature type="domain" description="TNase-like" evidence="1">
    <location>
        <begin position="4"/>
        <end position="49"/>
    </location>
</feature>
<evidence type="ECO:0000313" key="2">
    <source>
        <dbReference type="EMBL" id="MDZ5605665.1"/>
    </source>
</evidence>
<dbReference type="InterPro" id="IPR016071">
    <property type="entry name" value="Staphylococal_nuclease_OB-fold"/>
</dbReference>
<dbReference type="Gene3D" id="2.40.50.90">
    <property type="match status" value="1"/>
</dbReference>
<dbReference type="RefSeq" id="WP_374216449.1">
    <property type="nucleotide sequence ID" value="NZ_JAXOVW010000001.1"/>
</dbReference>
<name>A0ABU5JQJ7_9BACI</name>
<comment type="caution">
    <text evidence="2">The sequence shown here is derived from an EMBL/GenBank/DDBJ whole genome shotgun (WGS) entry which is preliminary data.</text>
</comment>
<dbReference type="Proteomes" id="UP001291930">
    <property type="component" value="Unassembled WGS sequence"/>
</dbReference>